<proteinExistence type="inferred from homology"/>
<dbReference type="Pfam" id="PF03932">
    <property type="entry name" value="CutC"/>
    <property type="match status" value="1"/>
</dbReference>
<comment type="caution">
    <text evidence="2">Once thought to be involved in copper homeostasis, experiments in E.coli have shown this is not the case.</text>
</comment>
<dbReference type="Gene3D" id="3.20.20.380">
    <property type="entry name" value="Copper homeostasis (CutC) domain"/>
    <property type="match status" value="1"/>
</dbReference>
<gene>
    <name evidence="2" type="primary">cutC</name>
    <name evidence="3" type="ORF">DS835_03600</name>
</gene>
<dbReference type="InterPro" id="IPR036822">
    <property type="entry name" value="CutC-like_dom_sf"/>
</dbReference>
<reference evidence="3 4" key="1">
    <citation type="submission" date="2018-07" db="EMBL/GenBank/DDBJ databases">
        <title>Genome sequences of six Lactobacillus spp. isolated from bumble bee guts.</title>
        <authorList>
            <person name="Motta E.V.S."/>
            <person name="Moran N.A."/>
        </authorList>
    </citation>
    <scope>NUCLEOTIDE SEQUENCE [LARGE SCALE GENOMIC DNA]</scope>
    <source>
        <strain evidence="3 4">OCC3</strain>
    </source>
</reference>
<comment type="subcellular location">
    <subcellularLocation>
        <location evidence="2">Cytoplasm</location>
    </subcellularLocation>
</comment>
<dbReference type="AlphaFoldDB" id="A0A396SY53"/>
<dbReference type="EMBL" id="QOCV01000005">
    <property type="protein sequence ID" value="RHW54701.1"/>
    <property type="molecule type" value="Genomic_DNA"/>
</dbReference>
<dbReference type="GO" id="GO:0005737">
    <property type="term" value="C:cytoplasm"/>
    <property type="evidence" value="ECO:0007669"/>
    <property type="project" value="UniProtKB-SubCell"/>
</dbReference>
<dbReference type="RefSeq" id="WP_118896545.1">
    <property type="nucleotide sequence ID" value="NZ_QOCT01000006.1"/>
</dbReference>
<dbReference type="HAMAP" id="MF_00795">
    <property type="entry name" value="CutC"/>
    <property type="match status" value="1"/>
</dbReference>
<dbReference type="Proteomes" id="UP000265862">
    <property type="component" value="Unassembled WGS sequence"/>
</dbReference>
<dbReference type="PANTHER" id="PTHR12598:SF0">
    <property type="entry name" value="COPPER HOMEOSTASIS PROTEIN CUTC HOMOLOG"/>
    <property type="match status" value="1"/>
</dbReference>
<evidence type="ECO:0000313" key="3">
    <source>
        <dbReference type="EMBL" id="RHW54701.1"/>
    </source>
</evidence>
<dbReference type="GO" id="GO:0005507">
    <property type="term" value="F:copper ion binding"/>
    <property type="evidence" value="ECO:0007669"/>
    <property type="project" value="TreeGrafter"/>
</dbReference>
<evidence type="ECO:0000256" key="1">
    <source>
        <dbReference type="ARBA" id="ARBA00007768"/>
    </source>
</evidence>
<name>A0A396SY53_9LACO</name>
<evidence type="ECO:0000313" key="4">
    <source>
        <dbReference type="Proteomes" id="UP000265862"/>
    </source>
</evidence>
<comment type="similarity">
    <text evidence="1 2">Belongs to the CutC family.</text>
</comment>
<protein>
    <recommendedName>
        <fullName evidence="2">PF03932 family protein CutC</fullName>
    </recommendedName>
</protein>
<dbReference type="SUPFAM" id="SSF110395">
    <property type="entry name" value="CutC-like"/>
    <property type="match status" value="1"/>
</dbReference>
<comment type="caution">
    <text evidence="3">The sequence shown here is derived from an EMBL/GenBank/DDBJ whole genome shotgun (WGS) entry which is preliminary data.</text>
</comment>
<keyword evidence="2" id="KW-0963">Cytoplasm</keyword>
<sequence length="213" mass="23132">MLKEACVENFTAIPQMIAAGATRIELNSDLAHGGLTPSFGVMKQAILYAHQHGVAVVVMIRPRSGDFVYNETELNIMINDLQLAALLDADAVTFGCLKESGVLNCEQMQKLITLAQELNLEVVMHMAFDQLQLAQQHSSLVWLANHGVKRILTHGGPLTEPIETHLAHLSELITWSNGQITILPGGGITVDNCNQVAQLLGVNQVHGTKIVIK</sequence>
<dbReference type="InterPro" id="IPR005627">
    <property type="entry name" value="CutC-like"/>
</dbReference>
<organism evidence="3 4">
    <name type="scientific">Lactobacillus bombicola</name>
    <dbReference type="NCBI Taxonomy" id="1505723"/>
    <lineage>
        <taxon>Bacteria</taxon>
        <taxon>Bacillati</taxon>
        <taxon>Bacillota</taxon>
        <taxon>Bacilli</taxon>
        <taxon>Lactobacillales</taxon>
        <taxon>Lactobacillaceae</taxon>
        <taxon>Lactobacillus</taxon>
    </lineage>
</organism>
<accession>A0A396SY53</accession>
<dbReference type="PANTHER" id="PTHR12598">
    <property type="entry name" value="COPPER HOMEOSTASIS PROTEIN CUTC"/>
    <property type="match status" value="1"/>
</dbReference>
<evidence type="ECO:0000256" key="2">
    <source>
        <dbReference type="HAMAP-Rule" id="MF_00795"/>
    </source>
</evidence>